<dbReference type="Proteomes" id="UP001595921">
    <property type="component" value="Unassembled WGS sequence"/>
</dbReference>
<sequence>MEFAFELALCAHLEATADAVVARQLGAAVAAPGSRVVDVCLVEPGPNFGERTRITDATVPPLAVESAVGVGEWVRPRDAFESYGEYTTAVVDDAVAAGFFERRHRGGSEQIRQAVRYPEGWFDRLVAVENKPDLGTPGDLERQLQTDASLGLFDEVVLATESYVTRAHLNRIPEAVGVWRFRPDSGGSGAGGDGADTGDLEVVREPTPLDPTALGVEATARRSLRTDVAFVSGAEKARKRRRIAERSYGKGWRTYDLPPCAAAAPTADGRPRCAHYGRVVDPASDCGADCPGFDAADPPAVDLDALRATRSPWVRDPGGVARRQSGLDRFL</sequence>
<dbReference type="EMBL" id="JBHSDS010000006">
    <property type="protein sequence ID" value="MFC4358055.1"/>
    <property type="molecule type" value="Genomic_DNA"/>
</dbReference>
<gene>
    <name evidence="1" type="ORF">ACFO0N_08860</name>
</gene>
<keyword evidence="2" id="KW-1185">Reference proteome</keyword>
<dbReference type="AlphaFoldDB" id="A0ABD5PB00"/>
<protein>
    <submittedName>
        <fullName evidence="1">DUF5787 family protein</fullName>
    </submittedName>
</protein>
<evidence type="ECO:0000313" key="1">
    <source>
        <dbReference type="EMBL" id="MFC4358055.1"/>
    </source>
</evidence>
<comment type="caution">
    <text evidence="1">The sequence shown here is derived from an EMBL/GenBank/DDBJ whole genome shotgun (WGS) entry which is preliminary data.</text>
</comment>
<proteinExistence type="predicted"/>
<name>A0ABD5PB00_9EURY</name>
<dbReference type="InterPro" id="IPR043901">
    <property type="entry name" value="DUF5787"/>
</dbReference>
<dbReference type="Pfam" id="PF19100">
    <property type="entry name" value="DUF5787"/>
    <property type="match status" value="1"/>
</dbReference>
<organism evidence="1 2">
    <name type="scientific">Halobium salinum</name>
    <dbReference type="NCBI Taxonomy" id="1364940"/>
    <lineage>
        <taxon>Archaea</taxon>
        <taxon>Methanobacteriati</taxon>
        <taxon>Methanobacteriota</taxon>
        <taxon>Stenosarchaea group</taxon>
        <taxon>Halobacteria</taxon>
        <taxon>Halobacteriales</taxon>
        <taxon>Haloferacaceae</taxon>
        <taxon>Halobium</taxon>
    </lineage>
</organism>
<evidence type="ECO:0000313" key="2">
    <source>
        <dbReference type="Proteomes" id="UP001595921"/>
    </source>
</evidence>
<accession>A0ABD5PB00</accession>
<dbReference type="RefSeq" id="WP_267624365.1">
    <property type="nucleotide sequence ID" value="NZ_JAODIW010000008.1"/>
</dbReference>
<reference evidence="1 2" key="1">
    <citation type="journal article" date="2019" name="Int. J. Syst. Evol. Microbiol.">
        <title>The Global Catalogue of Microorganisms (GCM) 10K type strain sequencing project: providing services to taxonomists for standard genome sequencing and annotation.</title>
        <authorList>
            <consortium name="The Broad Institute Genomics Platform"/>
            <consortium name="The Broad Institute Genome Sequencing Center for Infectious Disease"/>
            <person name="Wu L."/>
            <person name="Ma J."/>
        </authorList>
    </citation>
    <scope>NUCLEOTIDE SEQUENCE [LARGE SCALE GENOMIC DNA]</scope>
    <source>
        <strain evidence="1 2">CGMCC 1.12553</strain>
    </source>
</reference>